<protein>
    <recommendedName>
        <fullName evidence="3">Antitoxin SocA-like Panacea domain-containing protein</fullName>
    </recommendedName>
</protein>
<sequence length="185" mass="20932">MKRLQIDAVLLSLIEHMGSKGSWCGEAHIQKACYLLEELFGNPLGLEFILYKHAPYSFDLSDELTAMRADNVIELRTKVQFYGSSLLPAENSQLIISMYPKTIKKFEPLVKFISENFASYGVPTLEKISTALYVTRKEDTDGSIEDRSRRIHKLEPHVTVEEACEAIKNIDLIIEEAKGISFSTT</sequence>
<name>A0A0E3Q546_9EURY</name>
<dbReference type="PATRIC" id="fig|1434123.4.peg.1496"/>
<dbReference type="HOGENOM" id="CLU_122294_0_0_2"/>
<evidence type="ECO:0000313" key="2">
    <source>
        <dbReference type="Proteomes" id="UP000033096"/>
    </source>
</evidence>
<organism evidence="1 2">
    <name type="scientific">Methanosarcina vacuolata Z-761</name>
    <dbReference type="NCBI Taxonomy" id="1434123"/>
    <lineage>
        <taxon>Archaea</taxon>
        <taxon>Methanobacteriati</taxon>
        <taxon>Methanobacteriota</taxon>
        <taxon>Stenosarchaea group</taxon>
        <taxon>Methanomicrobia</taxon>
        <taxon>Methanosarcinales</taxon>
        <taxon>Methanosarcinaceae</taxon>
        <taxon>Methanosarcina</taxon>
    </lineage>
</organism>
<gene>
    <name evidence="1" type="ORF">MSVAZ_1260</name>
</gene>
<evidence type="ECO:0000313" key="1">
    <source>
        <dbReference type="EMBL" id="AKB43529.1"/>
    </source>
</evidence>
<dbReference type="AlphaFoldDB" id="A0A0E3Q546"/>
<dbReference type="GeneID" id="24809677"/>
<evidence type="ECO:0008006" key="3">
    <source>
        <dbReference type="Google" id="ProtNLM"/>
    </source>
</evidence>
<dbReference type="RefSeq" id="WP_048119594.1">
    <property type="nucleotide sequence ID" value="NZ_CP009520.1"/>
</dbReference>
<proteinExistence type="predicted"/>
<accession>A0A0E3Q546</accession>
<dbReference type="Proteomes" id="UP000033096">
    <property type="component" value="Chromosome"/>
</dbReference>
<keyword evidence="2" id="KW-1185">Reference proteome</keyword>
<reference evidence="1 2" key="1">
    <citation type="submission" date="2014-07" db="EMBL/GenBank/DDBJ databases">
        <title>Methanogenic archaea and the global carbon cycle.</title>
        <authorList>
            <person name="Henriksen J.R."/>
            <person name="Luke J."/>
            <person name="Reinhart S."/>
            <person name="Benedict M.N."/>
            <person name="Youngblut N.D."/>
            <person name="Metcalf M.E."/>
            <person name="Whitaker R.J."/>
            <person name="Metcalf W.W."/>
        </authorList>
    </citation>
    <scope>NUCLEOTIDE SEQUENCE [LARGE SCALE GENOMIC DNA]</scope>
    <source>
        <strain evidence="1 2">Z-761</strain>
    </source>
</reference>
<dbReference type="EMBL" id="CP009520">
    <property type="protein sequence ID" value="AKB43529.1"/>
    <property type="molecule type" value="Genomic_DNA"/>
</dbReference>
<dbReference type="KEGG" id="mvc:MSVAZ_1260"/>